<dbReference type="PANTHER" id="PTHR43479">
    <property type="entry name" value="ACREF/ENVCD OPERON REPRESSOR-RELATED"/>
    <property type="match status" value="1"/>
</dbReference>
<dbReference type="OrthoDB" id="9793734at2"/>
<dbReference type="GO" id="GO:0003677">
    <property type="term" value="F:DNA binding"/>
    <property type="evidence" value="ECO:0007669"/>
    <property type="project" value="UniProtKB-UniRule"/>
</dbReference>
<dbReference type="AlphaFoldDB" id="A8ZS20"/>
<dbReference type="PROSITE" id="PS50977">
    <property type="entry name" value="HTH_TETR_2"/>
    <property type="match status" value="1"/>
</dbReference>
<dbReference type="PANTHER" id="PTHR43479:SF22">
    <property type="entry name" value="TRANSCRIPTIONAL REGULATOR, TETR FAMILY"/>
    <property type="match status" value="1"/>
</dbReference>
<dbReference type="HOGENOM" id="CLU_069356_12_2_7"/>
<gene>
    <name evidence="4" type="ordered locus">Dole_0228</name>
</gene>
<evidence type="ECO:0000256" key="1">
    <source>
        <dbReference type="ARBA" id="ARBA00023125"/>
    </source>
</evidence>
<dbReference type="RefSeq" id="WP_012173657.1">
    <property type="nucleotide sequence ID" value="NC_009943.1"/>
</dbReference>
<sequence>MKAEKRKDLILACSKKLFAKQGFYRTQISDIIDEARIARGTIYQYFKNKEDIFVSLLEGAYAQWEQAVSQAVAAIDLKTIKPVDYFRLRIQTTLEFLLADPDICSIVLSMGFGLPEDLEKATRKLESKIRDIAVNDFMLGIHNNHVRKNINIDHAAEMIAGAAFRSAYYMQKKAKTGDRADIDTMTDEIVNLLAPGIFLPESLKL</sequence>
<organism evidence="4 5">
    <name type="scientific">Desulfosudis oleivorans (strain DSM 6200 / JCM 39069 / Hxd3)</name>
    <name type="common">Desulfococcus oleovorans</name>
    <dbReference type="NCBI Taxonomy" id="96561"/>
    <lineage>
        <taxon>Bacteria</taxon>
        <taxon>Pseudomonadati</taxon>
        <taxon>Thermodesulfobacteriota</taxon>
        <taxon>Desulfobacteria</taxon>
        <taxon>Desulfobacterales</taxon>
        <taxon>Desulfosudaceae</taxon>
        <taxon>Desulfosudis</taxon>
    </lineage>
</organism>
<dbReference type="Gene3D" id="1.10.10.60">
    <property type="entry name" value="Homeodomain-like"/>
    <property type="match status" value="1"/>
</dbReference>
<keyword evidence="1 2" id="KW-0238">DNA-binding</keyword>
<dbReference type="Proteomes" id="UP000008561">
    <property type="component" value="Chromosome"/>
</dbReference>
<dbReference type="InterPro" id="IPR036271">
    <property type="entry name" value="Tet_transcr_reg_TetR-rel_C_sf"/>
</dbReference>
<name>A8ZS20_DESOH</name>
<dbReference type="EMBL" id="CP000859">
    <property type="protein sequence ID" value="ABW66038.1"/>
    <property type="molecule type" value="Genomic_DNA"/>
</dbReference>
<dbReference type="STRING" id="96561.Dole_0228"/>
<evidence type="ECO:0000256" key="2">
    <source>
        <dbReference type="PROSITE-ProRule" id="PRU00335"/>
    </source>
</evidence>
<dbReference type="Pfam" id="PF00440">
    <property type="entry name" value="TetR_N"/>
    <property type="match status" value="1"/>
</dbReference>
<proteinExistence type="predicted"/>
<dbReference type="KEGG" id="dol:Dole_0228"/>
<dbReference type="Gene3D" id="1.10.357.10">
    <property type="entry name" value="Tetracycline Repressor, domain 2"/>
    <property type="match status" value="1"/>
</dbReference>
<feature type="DNA-binding region" description="H-T-H motif" evidence="2">
    <location>
        <begin position="27"/>
        <end position="46"/>
    </location>
</feature>
<evidence type="ECO:0000259" key="3">
    <source>
        <dbReference type="PROSITE" id="PS50977"/>
    </source>
</evidence>
<dbReference type="InterPro" id="IPR001647">
    <property type="entry name" value="HTH_TetR"/>
</dbReference>
<dbReference type="SUPFAM" id="SSF46689">
    <property type="entry name" value="Homeodomain-like"/>
    <property type="match status" value="1"/>
</dbReference>
<accession>A8ZS20</accession>
<feature type="domain" description="HTH tetR-type" evidence="3">
    <location>
        <begin position="4"/>
        <end position="64"/>
    </location>
</feature>
<evidence type="ECO:0000313" key="5">
    <source>
        <dbReference type="Proteomes" id="UP000008561"/>
    </source>
</evidence>
<dbReference type="InterPro" id="IPR050624">
    <property type="entry name" value="HTH-type_Tx_Regulator"/>
</dbReference>
<dbReference type="eggNOG" id="COG1309">
    <property type="taxonomic scope" value="Bacteria"/>
</dbReference>
<protein>
    <submittedName>
        <fullName evidence="4">Transcriptional regulator, TetR family</fullName>
    </submittedName>
</protein>
<reference evidence="4 5" key="1">
    <citation type="submission" date="2007-10" db="EMBL/GenBank/DDBJ databases">
        <title>Complete sequence of Desulfococcus oleovorans Hxd3.</title>
        <authorList>
            <consortium name="US DOE Joint Genome Institute"/>
            <person name="Copeland A."/>
            <person name="Lucas S."/>
            <person name="Lapidus A."/>
            <person name="Barry K."/>
            <person name="Glavina del Rio T."/>
            <person name="Dalin E."/>
            <person name="Tice H."/>
            <person name="Pitluck S."/>
            <person name="Kiss H."/>
            <person name="Brettin T."/>
            <person name="Bruce D."/>
            <person name="Detter J.C."/>
            <person name="Han C."/>
            <person name="Schmutz J."/>
            <person name="Larimer F."/>
            <person name="Land M."/>
            <person name="Hauser L."/>
            <person name="Kyrpides N."/>
            <person name="Kim E."/>
            <person name="Wawrik B."/>
            <person name="Richardson P."/>
        </authorList>
    </citation>
    <scope>NUCLEOTIDE SEQUENCE [LARGE SCALE GENOMIC DNA]</scope>
    <source>
        <strain evidence="5">DSM 6200 / JCM 39069 / Hxd3</strain>
    </source>
</reference>
<dbReference type="InterPro" id="IPR009057">
    <property type="entry name" value="Homeodomain-like_sf"/>
</dbReference>
<dbReference type="PRINTS" id="PR00455">
    <property type="entry name" value="HTHTETR"/>
</dbReference>
<dbReference type="SUPFAM" id="SSF48498">
    <property type="entry name" value="Tetracyclin repressor-like, C-terminal domain"/>
    <property type="match status" value="1"/>
</dbReference>
<keyword evidence="5" id="KW-1185">Reference proteome</keyword>
<evidence type="ECO:0000313" key="4">
    <source>
        <dbReference type="EMBL" id="ABW66038.1"/>
    </source>
</evidence>